<gene>
    <name evidence="1" type="ORF">GOB93_18660</name>
</gene>
<name>A0ABX0JT10_9PROT</name>
<keyword evidence="2" id="KW-1185">Reference proteome</keyword>
<accession>A0ABX0JT10</accession>
<dbReference type="EMBL" id="WOTB01000042">
    <property type="protein sequence ID" value="NHN86633.1"/>
    <property type="molecule type" value="Genomic_DNA"/>
</dbReference>
<comment type="caution">
    <text evidence="1">The sequence shown here is derived from an EMBL/GenBank/DDBJ whole genome shotgun (WGS) entry which is preliminary data.</text>
</comment>
<reference evidence="1 2" key="1">
    <citation type="journal article" date="2020" name="Int. J. Syst. Evol. Microbiol.">
        <title>Novel acetic acid bacteria from cider fermentations: Acetobacter conturbans sp. nov. and Acetobacter fallax sp. nov.</title>
        <authorList>
            <person name="Sombolestani A.S."/>
            <person name="Cleenwerck I."/>
            <person name="Cnockaert M."/>
            <person name="Borremans W."/>
            <person name="Wieme A.D."/>
            <person name="De Vuyst L."/>
            <person name="Vandamme P."/>
        </authorList>
    </citation>
    <scope>NUCLEOTIDE SEQUENCE [LARGE SCALE GENOMIC DNA]</scope>
    <source>
        <strain evidence="1 2">LMG 30640</strain>
    </source>
</reference>
<sequence>MIAFDPDTAPSLFQQEARRVLDSGLDPKFQKIPLTRPYTGKNFGNVTVFEMLAIDLSILPMQALLAFSARTFCKNFVSDFIMNDLA</sequence>
<dbReference type="Proteomes" id="UP000635278">
    <property type="component" value="Unassembled WGS sequence"/>
</dbReference>
<proteinExistence type="predicted"/>
<evidence type="ECO:0000313" key="1">
    <source>
        <dbReference type="EMBL" id="NHN86633.1"/>
    </source>
</evidence>
<evidence type="ECO:0000313" key="2">
    <source>
        <dbReference type="Proteomes" id="UP000635278"/>
    </source>
</evidence>
<organism evidence="1 2">
    <name type="scientific">Acetobacter musti</name>
    <dbReference type="NCBI Taxonomy" id="864732"/>
    <lineage>
        <taxon>Bacteria</taxon>
        <taxon>Pseudomonadati</taxon>
        <taxon>Pseudomonadota</taxon>
        <taxon>Alphaproteobacteria</taxon>
        <taxon>Acetobacterales</taxon>
        <taxon>Acetobacteraceae</taxon>
        <taxon>Acetobacter</taxon>
    </lineage>
</organism>
<protein>
    <submittedName>
        <fullName evidence="1">Uncharacterized protein</fullName>
    </submittedName>
</protein>
<dbReference type="RefSeq" id="WP_173584959.1">
    <property type="nucleotide sequence ID" value="NZ_WOTB01000042.1"/>
</dbReference>